<comment type="caution">
    <text evidence="2">The sequence shown here is derived from an EMBL/GenBank/DDBJ whole genome shotgun (WGS) entry which is preliminary data.</text>
</comment>
<dbReference type="OrthoDB" id="2951834at2759"/>
<feature type="compositionally biased region" description="Basic and acidic residues" evidence="1">
    <location>
        <begin position="77"/>
        <end position="91"/>
    </location>
</feature>
<dbReference type="HOGENOM" id="CLU_616775_0_0_1"/>
<dbReference type="RefSeq" id="XP_007739874.1">
    <property type="nucleotide sequence ID" value="XM_007741684.1"/>
</dbReference>
<feature type="compositionally biased region" description="Polar residues" evidence="1">
    <location>
        <begin position="100"/>
        <end position="112"/>
    </location>
</feature>
<evidence type="ECO:0000313" key="3">
    <source>
        <dbReference type="Proteomes" id="UP000019471"/>
    </source>
</evidence>
<organism evidence="2 3">
    <name type="scientific">Cladophialophora psammophila CBS 110553</name>
    <dbReference type="NCBI Taxonomy" id="1182543"/>
    <lineage>
        <taxon>Eukaryota</taxon>
        <taxon>Fungi</taxon>
        <taxon>Dikarya</taxon>
        <taxon>Ascomycota</taxon>
        <taxon>Pezizomycotina</taxon>
        <taxon>Eurotiomycetes</taxon>
        <taxon>Chaetothyriomycetidae</taxon>
        <taxon>Chaetothyriales</taxon>
        <taxon>Herpotrichiellaceae</taxon>
        <taxon>Cladophialophora</taxon>
    </lineage>
</organism>
<dbReference type="EMBL" id="AMGX01000001">
    <property type="protein sequence ID" value="EXJ76557.1"/>
    <property type="molecule type" value="Genomic_DNA"/>
</dbReference>
<evidence type="ECO:0000256" key="1">
    <source>
        <dbReference type="SAM" id="MobiDB-lite"/>
    </source>
</evidence>
<evidence type="ECO:0000313" key="2">
    <source>
        <dbReference type="EMBL" id="EXJ76557.1"/>
    </source>
</evidence>
<protein>
    <submittedName>
        <fullName evidence="2">Uncharacterized protein</fullName>
    </submittedName>
</protein>
<name>W9X7V0_9EURO</name>
<proteinExistence type="predicted"/>
<dbReference type="GeneID" id="19185801"/>
<gene>
    <name evidence="2" type="ORF">A1O5_01065</name>
</gene>
<dbReference type="AlphaFoldDB" id="W9X7V0"/>
<feature type="region of interest" description="Disordered" evidence="1">
    <location>
        <begin position="77"/>
        <end position="112"/>
    </location>
</feature>
<sequence>MSSTSSSHQAPSDDNDTDATPYASNIAFLSLKYAPGKRCICFKQTKFELASSLCPQHGYHDSKSKIKKRRSLCVAGDSRKRKESDIQDRDYAPPGRRITGNATELQPRTSPNSWSIRHLHRANNAAATVTRGFIAELRFVNDYLGQILATGSASGPYIRSFQFSECPPLTRIDFLEWPLSARMTIYRYFLVAAKAAVIFPGKNSEKTFRQLNKRLDTRILYTNSQVYSEARSVLYGENNFIAAEPTDFFRPTGIQGLRASTAKKIKHVSFLTKGTGPQVSGVGSKSLSTSIKSTILQCPAFLKLDTLTIRFEVFRPVFVSMYTLQQYAETHGLDGNIVSAYNKTDIVMNAAATVAYQALRRKSPFQGLREIENRFESARVPKKEPCLKHVIEVCLFRTSESTDEYREQSQALREAILDMLFEEMERDVQGADERFRDFVRRYPE</sequence>
<accession>W9X7V0</accession>
<dbReference type="Proteomes" id="UP000019471">
    <property type="component" value="Unassembled WGS sequence"/>
</dbReference>
<keyword evidence="3" id="KW-1185">Reference proteome</keyword>
<reference evidence="2 3" key="1">
    <citation type="submission" date="2013-03" db="EMBL/GenBank/DDBJ databases">
        <title>The Genome Sequence of Cladophialophora psammophila CBS 110553.</title>
        <authorList>
            <consortium name="The Broad Institute Genomics Platform"/>
            <person name="Cuomo C."/>
            <person name="de Hoog S."/>
            <person name="Gorbushina A."/>
            <person name="Walker B."/>
            <person name="Young S.K."/>
            <person name="Zeng Q."/>
            <person name="Gargeya S."/>
            <person name="Fitzgerald M."/>
            <person name="Haas B."/>
            <person name="Abouelleil A."/>
            <person name="Allen A.W."/>
            <person name="Alvarado L."/>
            <person name="Arachchi H.M."/>
            <person name="Berlin A.M."/>
            <person name="Chapman S.B."/>
            <person name="Gainer-Dewar J."/>
            <person name="Goldberg J."/>
            <person name="Griggs A."/>
            <person name="Gujja S."/>
            <person name="Hansen M."/>
            <person name="Howarth C."/>
            <person name="Imamovic A."/>
            <person name="Ireland A."/>
            <person name="Larimer J."/>
            <person name="McCowan C."/>
            <person name="Murphy C."/>
            <person name="Pearson M."/>
            <person name="Poon T.W."/>
            <person name="Priest M."/>
            <person name="Roberts A."/>
            <person name="Saif S."/>
            <person name="Shea T."/>
            <person name="Sisk P."/>
            <person name="Sykes S."/>
            <person name="Wortman J."/>
            <person name="Nusbaum C."/>
            <person name="Birren B."/>
        </authorList>
    </citation>
    <scope>NUCLEOTIDE SEQUENCE [LARGE SCALE GENOMIC DNA]</scope>
    <source>
        <strain evidence="2 3">CBS 110553</strain>
    </source>
</reference>